<accession>A0ABQ9IY85</accession>
<dbReference type="PANTHER" id="PTHR13366:SF0">
    <property type="entry name" value="HEAT REPEAT-CONTAINING PROTEIN 6"/>
    <property type="match status" value="1"/>
</dbReference>
<protein>
    <submittedName>
        <fullName evidence="1">Uncharacterized protein</fullName>
    </submittedName>
</protein>
<keyword evidence="2" id="KW-1185">Reference proteome</keyword>
<dbReference type="Gene3D" id="1.25.10.10">
    <property type="entry name" value="Leucine-rich Repeat Variant"/>
    <property type="match status" value="1"/>
</dbReference>
<organism evidence="1 2">
    <name type="scientific">Molorchus minor</name>
    <dbReference type="NCBI Taxonomy" id="1323400"/>
    <lineage>
        <taxon>Eukaryota</taxon>
        <taxon>Metazoa</taxon>
        <taxon>Ecdysozoa</taxon>
        <taxon>Arthropoda</taxon>
        <taxon>Hexapoda</taxon>
        <taxon>Insecta</taxon>
        <taxon>Pterygota</taxon>
        <taxon>Neoptera</taxon>
        <taxon>Endopterygota</taxon>
        <taxon>Coleoptera</taxon>
        <taxon>Polyphaga</taxon>
        <taxon>Cucujiformia</taxon>
        <taxon>Chrysomeloidea</taxon>
        <taxon>Cerambycidae</taxon>
        <taxon>Lamiinae</taxon>
        <taxon>Monochamini</taxon>
        <taxon>Molorchus</taxon>
    </lineage>
</organism>
<name>A0ABQ9IY85_9CUCU</name>
<dbReference type="PANTHER" id="PTHR13366">
    <property type="entry name" value="MALARIA ANTIGEN-RELATED"/>
    <property type="match status" value="1"/>
</dbReference>
<gene>
    <name evidence="1" type="ORF">NQ317_001146</name>
</gene>
<sequence length="143" mass="16291">MNAARAIGNFLQLLTVDLIKKSAFVGLFNKLLMLWLKIPPQVRWNACYALGNAMKNEALYDSSLNGSPMGNWQSLVFNSLMELVITFRNFKVRINAAVALSSPPQRKYYSQFFHAVWVSLLKAIPKKLERKRKWLSAIGKDSL</sequence>
<dbReference type="SUPFAM" id="SSF48371">
    <property type="entry name" value="ARM repeat"/>
    <property type="match status" value="1"/>
</dbReference>
<dbReference type="EMBL" id="JAPWTJ010001876">
    <property type="protein sequence ID" value="KAJ8969072.1"/>
    <property type="molecule type" value="Genomic_DNA"/>
</dbReference>
<comment type="caution">
    <text evidence="1">The sequence shown here is derived from an EMBL/GenBank/DDBJ whole genome shotgun (WGS) entry which is preliminary data.</text>
</comment>
<evidence type="ECO:0000313" key="2">
    <source>
        <dbReference type="Proteomes" id="UP001162164"/>
    </source>
</evidence>
<dbReference type="InterPro" id="IPR011989">
    <property type="entry name" value="ARM-like"/>
</dbReference>
<proteinExistence type="predicted"/>
<evidence type="ECO:0000313" key="1">
    <source>
        <dbReference type="EMBL" id="KAJ8969072.1"/>
    </source>
</evidence>
<dbReference type="Proteomes" id="UP001162164">
    <property type="component" value="Unassembled WGS sequence"/>
</dbReference>
<dbReference type="InterPro" id="IPR016024">
    <property type="entry name" value="ARM-type_fold"/>
</dbReference>
<reference evidence="1" key="1">
    <citation type="journal article" date="2023" name="Insect Mol. Biol.">
        <title>Genome sequencing provides insights into the evolution of gene families encoding plant cell wall-degrading enzymes in longhorned beetles.</title>
        <authorList>
            <person name="Shin N.R."/>
            <person name="Okamura Y."/>
            <person name="Kirsch R."/>
            <person name="Pauchet Y."/>
        </authorList>
    </citation>
    <scope>NUCLEOTIDE SEQUENCE</scope>
    <source>
        <strain evidence="1">MMC_N1</strain>
    </source>
</reference>
<dbReference type="InterPro" id="IPR052107">
    <property type="entry name" value="HEAT6"/>
</dbReference>